<keyword evidence="2 6" id="KW-0678">Repressor</keyword>
<evidence type="ECO:0000256" key="6">
    <source>
        <dbReference type="RuleBase" id="RU367028"/>
    </source>
</evidence>
<dbReference type="EMBL" id="OY731401">
    <property type="protein sequence ID" value="CAJ1951185.1"/>
    <property type="molecule type" value="Genomic_DNA"/>
</dbReference>
<dbReference type="InterPro" id="IPR038933">
    <property type="entry name" value="Ovate"/>
</dbReference>
<evidence type="ECO:0000256" key="4">
    <source>
        <dbReference type="ARBA" id="ARBA00023163"/>
    </source>
</evidence>
<dbReference type="Pfam" id="PF04844">
    <property type="entry name" value="Ovate"/>
    <property type="match status" value="1"/>
</dbReference>
<keyword evidence="5 6" id="KW-0539">Nucleus</keyword>
<organism evidence="8 9">
    <name type="scientific">Sphenostylis stenocarpa</name>
    <dbReference type="NCBI Taxonomy" id="92480"/>
    <lineage>
        <taxon>Eukaryota</taxon>
        <taxon>Viridiplantae</taxon>
        <taxon>Streptophyta</taxon>
        <taxon>Embryophyta</taxon>
        <taxon>Tracheophyta</taxon>
        <taxon>Spermatophyta</taxon>
        <taxon>Magnoliopsida</taxon>
        <taxon>eudicotyledons</taxon>
        <taxon>Gunneridae</taxon>
        <taxon>Pentapetalae</taxon>
        <taxon>rosids</taxon>
        <taxon>fabids</taxon>
        <taxon>Fabales</taxon>
        <taxon>Fabaceae</taxon>
        <taxon>Papilionoideae</taxon>
        <taxon>50 kb inversion clade</taxon>
        <taxon>NPAAA clade</taxon>
        <taxon>indigoferoid/millettioid clade</taxon>
        <taxon>Phaseoleae</taxon>
        <taxon>Sphenostylis</taxon>
    </lineage>
</organism>
<dbReference type="GO" id="GO:0005634">
    <property type="term" value="C:nucleus"/>
    <property type="evidence" value="ECO:0007669"/>
    <property type="project" value="UniProtKB-SubCell"/>
</dbReference>
<keyword evidence="9" id="KW-1185">Reference proteome</keyword>
<dbReference type="PANTHER" id="PTHR33057:SF203">
    <property type="entry name" value="TRANSCRIPTION REPRESSOR"/>
    <property type="match status" value="1"/>
</dbReference>
<dbReference type="AlphaFoldDB" id="A0AA86SBV6"/>
<sequence length="257" mass="29403">MSKRMSKTLRNYISKIKPSQRSMIQLASKKWVLKGCKHPRTPSLDMDKKKNIVVATNAKDDEAMLADIDRFLVENFKNLFLDDGEETTGNNQSKEKDSLKLDSIRFDSSTRFDESPLNLFTDTTTEAGSSWAMSEREGVEEQTPVPSDCLVVLANSIRPNEDFRRSMEAMVEARLKKCGKVDWDFMHDLLFCHMNLNQKKWHKFILSAFVDVATTMCHPPEIAPEKPLPPRSVRTVRIGREVRKKTKEAVTLEFGSS</sequence>
<feature type="domain" description="OVATE" evidence="7">
    <location>
        <begin position="152"/>
        <end position="215"/>
    </location>
</feature>
<gene>
    <name evidence="8" type="ORF">AYBTSS11_LOCUS14644</name>
</gene>
<keyword evidence="3 6" id="KW-0805">Transcription regulation</keyword>
<accession>A0AA86SBV6</accession>
<dbReference type="Proteomes" id="UP001189624">
    <property type="component" value="Chromosome 4"/>
</dbReference>
<evidence type="ECO:0000256" key="3">
    <source>
        <dbReference type="ARBA" id="ARBA00023015"/>
    </source>
</evidence>
<evidence type="ECO:0000259" key="7">
    <source>
        <dbReference type="PROSITE" id="PS51754"/>
    </source>
</evidence>
<proteinExistence type="predicted"/>
<dbReference type="PROSITE" id="PS51754">
    <property type="entry name" value="OVATE"/>
    <property type="match status" value="1"/>
</dbReference>
<keyword evidence="4 6" id="KW-0804">Transcription</keyword>
<protein>
    <recommendedName>
        <fullName evidence="6">Transcription repressor</fullName>
    </recommendedName>
    <alternativeName>
        <fullName evidence="6">Ovate family protein</fullName>
    </alternativeName>
</protein>
<evidence type="ECO:0000256" key="2">
    <source>
        <dbReference type="ARBA" id="ARBA00022491"/>
    </source>
</evidence>
<dbReference type="PANTHER" id="PTHR33057">
    <property type="entry name" value="TRANSCRIPTION REPRESSOR OFP7-RELATED"/>
    <property type="match status" value="1"/>
</dbReference>
<dbReference type="InterPro" id="IPR006458">
    <property type="entry name" value="Ovate_C"/>
</dbReference>
<evidence type="ECO:0000313" key="9">
    <source>
        <dbReference type="Proteomes" id="UP001189624"/>
    </source>
</evidence>
<comment type="subcellular location">
    <subcellularLocation>
        <location evidence="1 6">Nucleus</location>
    </subcellularLocation>
</comment>
<evidence type="ECO:0000313" key="8">
    <source>
        <dbReference type="EMBL" id="CAJ1951185.1"/>
    </source>
</evidence>
<dbReference type="GO" id="GO:0045892">
    <property type="term" value="P:negative regulation of DNA-templated transcription"/>
    <property type="evidence" value="ECO:0007669"/>
    <property type="project" value="UniProtKB-UniRule"/>
</dbReference>
<dbReference type="Gramene" id="rna-AYBTSS11_LOCUS14644">
    <property type="protein sequence ID" value="CAJ1951185.1"/>
    <property type="gene ID" value="gene-AYBTSS11_LOCUS14644"/>
</dbReference>
<evidence type="ECO:0000256" key="5">
    <source>
        <dbReference type="ARBA" id="ARBA00023242"/>
    </source>
</evidence>
<reference evidence="8" key="1">
    <citation type="submission" date="2023-10" db="EMBL/GenBank/DDBJ databases">
        <authorList>
            <person name="Domelevo Entfellner J.-B."/>
        </authorList>
    </citation>
    <scope>NUCLEOTIDE SEQUENCE</scope>
</reference>
<comment type="function">
    <text evidence="6">Transcriptional repressor that regulates multiple aspects of plant growth and development.</text>
</comment>
<evidence type="ECO:0000256" key="1">
    <source>
        <dbReference type="ARBA" id="ARBA00004123"/>
    </source>
</evidence>
<name>A0AA86SBV6_9FABA</name>
<dbReference type="NCBIfam" id="TIGR01568">
    <property type="entry name" value="A_thal_3678"/>
    <property type="match status" value="1"/>
</dbReference>